<dbReference type="Pfam" id="PF15136">
    <property type="entry name" value="UPF0449"/>
    <property type="match status" value="1"/>
</dbReference>
<sequence length="114" mass="13211">MLKKSKNSKYPLPPVPPNVEEILKDIETFHVELNTENLSRQSPGSDAQHLDWWTRFEQAVADQKSLIMLSSEIKSYELKLESKKIELETEAQLLENAVQEQRDQIDEVLSKAKF</sequence>
<proteinExistence type="predicted"/>
<name>A0A811U0Z2_CERCA</name>
<dbReference type="AlphaFoldDB" id="A0A811U0Z2"/>
<evidence type="ECO:0000313" key="3">
    <source>
        <dbReference type="Proteomes" id="UP000606786"/>
    </source>
</evidence>
<feature type="coiled-coil region" evidence="1">
    <location>
        <begin position="77"/>
        <end position="111"/>
    </location>
</feature>
<evidence type="ECO:0000313" key="2">
    <source>
        <dbReference type="EMBL" id="CAD6992734.1"/>
    </source>
</evidence>
<dbReference type="InterPro" id="IPR028227">
    <property type="entry name" value="UPF0449"/>
</dbReference>
<accession>A0A811U0Z2</accession>
<evidence type="ECO:0000256" key="1">
    <source>
        <dbReference type="SAM" id="Coils"/>
    </source>
</evidence>
<organism evidence="2 3">
    <name type="scientific">Ceratitis capitata</name>
    <name type="common">Mediterranean fruit fly</name>
    <name type="synonym">Tephritis capitata</name>
    <dbReference type="NCBI Taxonomy" id="7213"/>
    <lineage>
        <taxon>Eukaryota</taxon>
        <taxon>Metazoa</taxon>
        <taxon>Ecdysozoa</taxon>
        <taxon>Arthropoda</taxon>
        <taxon>Hexapoda</taxon>
        <taxon>Insecta</taxon>
        <taxon>Pterygota</taxon>
        <taxon>Neoptera</taxon>
        <taxon>Endopterygota</taxon>
        <taxon>Diptera</taxon>
        <taxon>Brachycera</taxon>
        <taxon>Muscomorpha</taxon>
        <taxon>Tephritoidea</taxon>
        <taxon>Tephritidae</taxon>
        <taxon>Ceratitis</taxon>
        <taxon>Ceratitis</taxon>
    </lineage>
</organism>
<gene>
    <name evidence="2" type="ORF">CCAP1982_LOCUS1579</name>
</gene>
<dbReference type="Proteomes" id="UP000606786">
    <property type="component" value="Unassembled WGS sequence"/>
</dbReference>
<keyword evidence="1" id="KW-0175">Coiled coil</keyword>
<comment type="caution">
    <text evidence="2">The sequence shown here is derived from an EMBL/GenBank/DDBJ whole genome shotgun (WGS) entry which is preliminary data.</text>
</comment>
<dbReference type="EMBL" id="CAJHJT010000001">
    <property type="protein sequence ID" value="CAD6992734.1"/>
    <property type="molecule type" value="Genomic_DNA"/>
</dbReference>
<reference evidence="2" key="1">
    <citation type="submission" date="2020-11" db="EMBL/GenBank/DDBJ databases">
        <authorList>
            <person name="Whitehead M."/>
        </authorList>
    </citation>
    <scope>NUCLEOTIDE SEQUENCE</scope>
    <source>
        <strain evidence="2">EGII</strain>
    </source>
</reference>
<dbReference type="OrthoDB" id="7954628at2759"/>
<protein>
    <submittedName>
        <fullName evidence="2">(Mediterranean fruit fly) hypothetical protein</fullName>
    </submittedName>
</protein>
<keyword evidence="3" id="KW-1185">Reference proteome</keyword>